<evidence type="ECO:0000256" key="2">
    <source>
        <dbReference type="SAM" id="SignalP"/>
    </source>
</evidence>
<dbReference type="InterPro" id="IPR050955">
    <property type="entry name" value="Plant_Biomass_Hydrol_Est"/>
</dbReference>
<accession>A0AAD8EVP4</accession>
<sequence length="1052" mass="117521">MCRPLSFILLYFLIQALVPKETLSKKKGLSSSDFTSQEKATLERHGKCPVDGVKNSAVYNQWHQDKISDATLLCLMIYLEKNADDAWAWSMSGMTFDLRKQKQQGDYCFKQSIKLVGKHSDFVKEWHFIGPFGIGKTEFDGDPLAAFGGIQNASRFRFSSHAATKYNSELVFGGEITWSMIKQNEANEMVQVRPKVNWNDLVSSLGSMGITEWQGWVVGNIFVNEDNTLLSYQCLGVARCFIEKKLIAGDLYHRNQFWFPVTLSRGVHSIFIPLRSKVNANFQLSLMKSASFNILKPPFLPDMQKSYLPSNFFIPLPVSNLMAKKWLKIINVKVQKQAKGETLVASLAHTYNTIAPGQTKVVVISLQLKDRTHGAQLTPTCTEIDIELKVQTSEGSENVAFVLRCRNKGSSFLFTFLDHDGSVQHAAAVEPIGLCPDMICPVFLTLHGTTVPPQNQADSYKKMIRGEFEFGILKMWLLAPTRCQLNFTKEWIQEHLKRKKSVASLRPETSILDAAAKFSAALHGAHNWEGPGALTALTSIQALHQMSQGSSWLEMKTDPNKVLFAGHSMGGHGAWHLATHFPDRATGLISLAGWIKKEEYGDSNLFFRHDISTSHTDPAVKSVMESCVGENDVDKHLSNLKGIPVLARIGANDRTVHPYFVRRAIRLLKESEVDVTYTELPNLEHWWWDTKETNDGGCVNDAQIRKFISKISESLFPKEFCSKGDDAPCSAASEESSKQLFRLVTVNPAFGDGLKGLSVLQHIIPFRTSINVTSDVLMLTTQNVECLQLKKDVSNRGLNLQSIKHFNIDNTSLEFSALDFPQIYCLLGKSNQWALIQDWKTRTQTGLMRGPHNYGPARRIAERQFLICVGTQLDDTRSKVLLRHAAYIANQFFLTSDAVVTVLEDHEVDKMILDDYNLIILGNPNENLLTEKYLSYLRDLNYLPGNESTAASLLLGRRCQYQSSGVGLMTLAPHGQGLAMILMGLSEEGLEDVVNLATPTIPPMARSPYSNLLPDFVITGPEVKLKGPGGFHCAGFWDNQWKLSASSVSCTC</sequence>
<dbReference type="PANTHER" id="PTHR43037">
    <property type="entry name" value="UNNAMED PRODUCT-RELATED"/>
    <property type="match status" value="1"/>
</dbReference>
<feature type="signal peptide" evidence="2">
    <location>
        <begin position="1"/>
        <end position="24"/>
    </location>
</feature>
<keyword evidence="1 2" id="KW-0732">Signal</keyword>
<gene>
    <name evidence="3" type="ORF">Bpfe_030024</name>
</gene>
<dbReference type="Proteomes" id="UP001233172">
    <property type="component" value="Unassembled WGS sequence"/>
</dbReference>
<feature type="chain" id="PRO_5042013623" description="Peptidase S9 prolyl oligopeptidase catalytic domain-containing protein" evidence="2">
    <location>
        <begin position="25"/>
        <end position="1052"/>
    </location>
</feature>
<reference evidence="3" key="2">
    <citation type="submission" date="2023-04" db="EMBL/GenBank/DDBJ databases">
        <authorList>
            <person name="Bu L."/>
            <person name="Lu L."/>
            <person name="Laidemitt M.R."/>
            <person name="Zhang S.M."/>
            <person name="Mutuku M."/>
            <person name="Mkoji G."/>
            <person name="Steinauer M."/>
            <person name="Loker E.S."/>
        </authorList>
    </citation>
    <scope>NUCLEOTIDE SEQUENCE</scope>
    <source>
        <strain evidence="3">KasaAsao</strain>
        <tissue evidence="3">Whole Snail</tissue>
    </source>
</reference>
<dbReference type="AlphaFoldDB" id="A0AAD8EVP4"/>
<protein>
    <recommendedName>
        <fullName evidence="5">Peptidase S9 prolyl oligopeptidase catalytic domain-containing protein</fullName>
    </recommendedName>
</protein>
<dbReference type="PANTHER" id="PTHR43037:SF4">
    <property type="entry name" value="PEPTIDASE S9 PROLYL OLIGOPEPTIDASE CATALYTIC DOMAIN-CONTAINING PROTEIN"/>
    <property type="match status" value="1"/>
</dbReference>
<name>A0AAD8EVP4_BIOPF</name>
<dbReference type="SUPFAM" id="SSF53474">
    <property type="entry name" value="alpha/beta-Hydrolases"/>
    <property type="match status" value="1"/>
</dbReference>
<evidence type="ECO:0000256" key="1">
    <source>
        <dbReference type="ARBA" id="ARBA00022729"/>
    </source>
</evidence>
<dbReference type="Gene3D" id="3.40.50.1820">
    <property type="entry name" value="alpha/beta hydrolase"/>
    <property type="match status" value="1"/>
</dbReference>
<evidence type="ECO:0000313" key="3">
    <source>
        <dbReference type="EMBL" id="KAK0040534.1"/>
    </source>
</evidence>
<evidence type="ECO:0008006" key="5">
    <source>
        <dbReference type="Google" id="ProtNLM"/>
    </source>
</evidence>
<keyword evidence="4" id="KW-1185">Reference proteome</keyword>
<evidence type="ECO:0000313" key="4">
    <source>
        <dbReference type="Proteomes" id="UP001233172"/>
    </source>
</evidence>
<proteinExistence type="predicted"/>
<reference evidence="3" key="1">
    <citation type="journal article" date="2023" name="PLoS Negl. Trop. Dis.">
        <title>A genome sequence for Biomphalaria pfeifferi, the major vector snail for the human-infecting parasite Schistosoma mansoni.</title>
        <authorList>
            <person name="Bu L."/>
            <person name="Lu L."/>
            <person name="Laidemitt M.R."/>
            <person name="Zhang S.M."/>
            <person name="Mutuku M."/>
            <person name="Mkoji G."/>
            <person name="Steinauer M."/>
            <person name="Loker E.S."/>
        </authorList>
    </citation>
    <scope>NUCLEOTIDE SEQUENCE</scope>
    <source>
        <strain evidence="3">KasaAsao</strain>
    </source>
</reference>
<dbReference type="InterPro" id="IPR029058">
    <property type="entry name" value="AB_hydrolase_fold"/>
</dbReference>
<organism evidence="3 4">
    <name type="scientific">Biomphalaria pfeifferi</name>
    <name type="common">Bloodfluke planorb</name>
    <name type="synonym">Freshwater snail</name>
    <dbReference type="NCBI Taxonomy" id="112525"/>
    <lineage>
        <taxon>Eukaryota</taxon>
        <taxon>Metazoa</taxon>
        <taxon>Spiralia</taxon>
        <taxon>Lophotrochozoa</taxon>
        <taxon>Mollusca</taxon>
        <taxon>Gastropoda</taxon>
        <taxon>Heterobranchia</taxon>
        <taxon>Euthyneura</taxon>
        <taxon>Panpulmonata</taxon>
        <taxon>Hygrophila</taxon>
        <taxon>Lymnaeoidea</taxon>
        <taxon>Planorbidae</taxon>
        <taxon>Biomphalaria</taxon>
    </lineage>
</organism>
<comment type="caution">
    <text evidence="3">The sequence shown here is derived from an EMBL/GenBank/DDBJ whole genome shotgun (WGS) entry which is preliminary data.</text>
</comment>
<dbReference type="EMBL" id="JASAOG010000319">
    <property type="protein sequence ID" value="KAK0040534.1"/>
    <property type="molecule type" value="Genomic_DNA"/>
</dbReference>